<name>A0ABT1ZRA7_9BURK</name>
<dbReference type="RefSeq" id="WP_258817042.1">
    <property type="nucleotide sequence ID" value="NZ_JANUGW010000008.1"/>
</dbReference>
<accession>A0ABT1ZRA7</accession>
<evidence type="ECO:0000256" key="1">
    <source>
        <dbReference type="SAM" id="Phobius"/>
    </source>
</evidence>
<keyword evidence="3" id="KW-1185">Reference proteome</keyword>
<reference evidence="2 3" key="1">
    <citation type="submission" date="2022-08" db="EMBL/GenBank/DDBJ databases">
        <title>Reclassification of Massilia species as members of the genera Telluria, Duganella, Pseudoduganella, Mokoshia gen. nov. and Zemynaea gen. nov. using orthogonal and non-orthogonal genome-based approaches.</title>
        <authorList>
            <person name="Bowman J.P."/>
        </authorList>
    </citation>
    <scope>NUCLEOTIDE SEQUENCE [LARGE SCALE GENOMIC DNA]</scope>
    <source>
        <strain evidence="2 3">JCM 31316</strain>
    </source>
</reference>
<sequence>MQNANNLATALPFVASVVLGLLAWGAVFIHDVWPRVREQSLSAAARPFLYVHLFRYVGLAFIVPGVVAPGLPSAFAQPAAYGDLVAMALAWIALLAGSGRYARLAIWIFNVWGCADLLFAYYQGAVGVGIDTASLGAAWFIPTVAVPFLLWTHVLMFVVLLRTSRSGQSLALPA</sequence>
<feature type="transmembrane region" description="Helical" evidence="1">
    <location>
        <begin position="48"/>
        <end position="67"/>
    </location>
</feature>
<feature type="transmembrane region" description="Helical" evidence="1">
    <location>
        <begin position="79"/>
        <end position="97"/>
    </location>
</feature>
<evidence type="ECO:0000313" key="3">
    <source>
        <dbReference type="Proteomes" id="UP001204151"/>
    </source>
</evidence>
<keyword evidence="1" id="KW-0472">Membrane</keyword>
<protein>
    <submittedName>
        <fullName evidence="2">Uncharacterized protein</fullName>
    </submittedName>
</protein>
<feature type="transmembrane region" description="Helical" evidence="1">
    <location>
        <begin position="6"/>
        <end position="27"/>
    </location>
</feature>
<proteinExistence type="predicted"/>
<organism evidence="2 3">
    <name type="scientific">Massilia pinisoli</name>
    <dbReference type="NCBI Taxonomy" id="1772194"/>
    <lineage>
        <taxon>Bacteria</taxon>
        <taxon>Pseudomonadati</taxon>
        <taxon>Pseudomonadota</taxon>
        <taxon>Betaproteobacteria</taxon>
        <taxon>Burkholderiales</taxon>
        <taxon>Oxalobacteraceae</taxon>
        <taxon>Telluria group</taxon>
        <taxon>Massilia</taxon>
    </lineage>
</organism>
<gene>
    <name evidence="2" type="ORF">NX784_12750</name>
</gene>
<keyword evidence="1" id="KW-0812">Transmembrane</keyword>
<keyword evidence="1" id="KW-1133">Transmembrane helix</keyword>
<evidence type="ECO:0000313" key="2">
    <source>
        <dbReference type="EMBL" id="MCS0582461.1"/>
    </source>
</evidence>
<dbReference type="EMBL" id="JANUGW010000008">
    <property type="protein sequence ID" value="MCS0582461.1"/>
    <property type="molecule type" value="Genomic_DNA"/>
</dbReference>
<feature type="transmembrane region" description="Helical" evidence="1">
    <location>
        <begin position="104"/>
        <end position="124"/>
    </location>
</feature>
<dbReference type="Proteomes" id="UP001204151">
    <property type="component" value="Unassembled WGS sequence"/>
</dbReference>
<feature type="transmembrane region" description="Helical" evidence="1">
    <location>
        <begin position="136"/>
        <end position="161"/>
    </location>
</feature>
<comment type="caution">
    <text evidence="2">The sequence shown here is derived from an EMBL/GenBank/DDBJ whole genome shotgun (WGS) entry which is preliminary data.</text>
</comment>